<evidence type="ECO:0000313" key="1">
    <source>
        <dbReference type="EMBL" id="EER59773.1"/>
    </source>
</evidence>
<dbReference type="EMBL" id="ACQT01000097">
    <property type="protein sequence ID" value="EER59773.1"/>
    <property type="molecule type" value="Genomic_DNA"/>
</dbReference>
<evidence type="ECO:0000313" key="2">
    <source>
        <dbReference type="Proteomes" id="UP000003856"/>
    </source>
</evidence>
<dbReference type="Proteomes" id="UP000003856">
    <property type="component" value="Unassembled WGS sequence"/>
</dbReference>
<organism evidence="1 2">
    <name type="scientific">Acidovorax delafieldii 2AN</name>
    <dbReference type="NCBI Taxonomy" id="573060"/>
    <lineage>
        <taxon>Bacteria</taxon>
        <taxon>Pseudomonadati</taxon>
        <taxon>Pseudomonadota</taxon>
        <taxon>Betaproteobacteria</taxon>
        <taxon>Burkholderiales</taxon>
        <taxon>Comamonadaceae</taxon>
        <taxon>Acidovorax</taxon>
    </lineage>
</organism>
<comment type="caution">
    <text evidence="1">The sequence shown here is derived from an EMBL/GenBank/DDBJ whole genome shotgun (WGS) entry which is preliminary data.</text>
</comment>
<protein>
    <submittedName>
        <fullName evidence="1">Uncharacterized protein</fullName>
    </submittedName>
</protein>
<accession>C5T6W9</accession>
<proteinExistence type="predicted"/>
<dbReference type="PATRIC" id="fig|573060.9.peg.2422"/>
<keyword evidence="2" id="KW-1185">Reference proteome</keyword>
<sequence>MKKQPIMTKMKILEASSNVRKYWSCEFFINLVSKYEKPILGSIDSEVAPQIKQKPNSLNEVLELHGMTSNPRAIQSKEEFEIRRRVEEILTHEAPSIKQQTSLHKIFWYRIWFFLVLQGVLKKDGFIEHYASWRRNGGSGYFEVLFFFESQAAYQKSIPIDVFLLGGIPSKEEIEAKIELAEPLIARPLIKNKNKRSLEKIVGRKNLEDIVTSIDKAVASGKIAGLVKAVERNSRHKYSGNRNELYRDIVKHIGLQTKESMFVRAVSDFVETMAK</sequence>
<name>C5T6W9_ACIDE</name>
<reference evidence="1 2" key="1">
    <citation type="submission" date="2009-05" db="EMBL/GenBank/DDBJ databases">
        <title>The draft genome of Acidovorax delafieldii 2AN.</title>
        <authorList>
            <consortium name="US DOE Joint Genome Institute (JGI-PGF)"/>
            <person name="Lucas S."/>
            <person name="Copeland A."/>
            <person name="Lapidus A."/>
            <person name="Glavina del Rio T."/>
            <person name="Tice H."/>
            <person name="Bruce D."/>
            <person name="Goodwin L."/>
            <person name="Pitluck S."/>
            <person name="Larimer F."/>
            <person name="Land M.L."/>
            <person name="Hauser L."/>
            <person name="Shelobolina E.S."/>
            <person name="Picardal F."/>
            <person name="Roden E."/>
            <person name="Emerson D."/>
        </authorList>
    </citation>
    <scope>NUCLEOTIDE SEQUENCE [LARGE SCALE GENOMIC DNA]</scope>
    <source>
        <strain evidence="1 2">2AN</strain>
    </source>
</reference>
<dbReference type="AlphaFoldDB" id="C5T6W9"/>
<gene>
    <name evidence="1" type="ORF">AcdelDRAFT_2649</name>
</gene>